<dbReference type="EMBL" id="GIFC01009638">
    <property type="protein sequence ID" value="MXU91721.1"/>
    <property type="molecule type" value="Transcribed_RNA"/>
</dbReference>
<organism evidence="1">
    <name type="scientific">Ixodes ricinus</name>
    <name type="common">Common tick</name>
    <name type="synonym">Acarus ricinus</name>
    <dbReference type="NCBI Taxonomy" id="34613"/>
    <lineage>
        <taxon>Eukaryota</taxon>
        <taxon>Metazoa</taxon>
        <taxon>Ecdysozoa</taxon>
        <taxon>Arthropoda</taxon>
        <taxon>Chelicerata</taxon>
        <taxon>Arachnida</taxon>
        <taxon>Acari</taxon>
        <taxon>Parasitiformes</taxon>
        <taxon>Ixodida</taxon>
        <taxon>Ixodoidea</taxon>
        <taxon>Ixodidae</taxon>
        <taxon>Ixodinae</taxon>
        <taxon>Ixodes</taxon>
    </lineage>
</organism>
<proteinExistence type="predicted"/>
<dbReference type="AlphaFoldDB" id="A0A6B0UQC8"/>
<name>A0A6B0UQC8_IXORI</name>
<sequence>MRRRPMAATATAAVVAGLSPPTAVSTTTALSSASEYLLSHNGCTSSGKGRSLKVRLLSQEPAESLPWGDPVSSTPGLVQPARFVCSCRVSRSRVRNSWQSCCLQSLNCGQEAPRASLKRAGRRQA</sequence>
<reference evidence="1" key="1">
    <citation type="submission" date="2019-12" db="EMBL/GenBank/DDBJ databases">
        <title>An insight into the sialome of adult female Ixodes ricinus ticks feeding for 6 days.</title>
        <authorList>
            <person name="Perner J."/>
            <person name="Ribeiro J.M.C."/>
        </authorList>
    </citation>
    <scope>NUCLEOTIDE SEQUENCE</scope>
    <source>
        <strain evidence="1">Semi-engorged</strain>
        <tissue evidence="1">Salivary glands</tissue>
    </source>
</reference>
<evidence type="ECO:0000313" key="1">
    <source>
        <dbReference type="EMBL" id="MXU91721.1"/>
    </source>
</evidence>
<accession>A0A6B0UQC8</accession>
<protein>
    <submittedName>
        <fullName evidence="1">Putative secreted protein</fullName>
    </submittedName>
</protein>